<dbReference type="InterPro" id="IPR036691">
    <property type="entry name" value="Endo/exonu/phosph_ase_sf"/>
</dbReference>
<dbReference type="InterPro" id="IPR051547">
    <property type="entry name" value="TDP2-like"/>
</dbReference>
<keyword evidence="11" id="KW-0269">Exonuclease</keyword>
<evidence type="ECO:0000256" key="9">
    <source>
        <dbReference type="SAM" id="Phobius"/>
    </source>
</evidence>
<organism evidence="11 12">
    <name type="scientific">Jejuia pallidilutea</name>
    <dbReference type="NCBI Taxonomy" id="504487"/>
    <lineage>
        <taxon>Bacteria</taxon>
        <taxon>Pseudomonadati</taxon>
        <taxon>Bacteroidota</taxon>
        <taxon>Flavobacteriia</taxon>
        <taxon>Flavobacteriales</taxon>
        <taxon>Flavobacteriaceae</taxon>
        <taxon>Jejuia</taxon>
    </lineage>
</organism>
<dbReference type="SUPFAM" id="SSF56219">
    <property type="entry name" value="DNase I-like"/>
    <property type="match status" value="1"/>
</dbReference>
<dbReference type="AlphaFoldDB" id="A0A362WWK8"/>
<keyword evidence="8" id="KW-0234">DNA repair</keyword>
<keyword evidence="6" id="KW-0378">Hydrolase</keyword>
<evidence type="ECO:0000256" key="6">
    <source>
        <dbReference type="ARBA" id="ARBA00022801"/>
    </source>
</evidence>
<dbReference type="RefSeq" id="WP_105474860.1">
    <property type="nucleotide sequence ID" value="NZ_PVEO01000017.1"/>
</dbReference>
<evidence type="ECO:0000256" key="8">
    <source>
        <dbReference type="ARBA" id="ARBA00023204"/>
    </source>
</evidence>
<dbReference type="Pfam" id="PF03372">
    <property type="entry name" value="Exo_endo_phos"/>
    <property type="match status" value="1"/>
</dbReference>
<evidence type="ECO:0000256" key="7">
    <source>
        <dbReference type="ARBA" id="ARBA00022842"/>
    </source>
</evidence>
<name>A0A362WWK8_9FLAO</name>
<keyword evidence="5" id="KW-0227">DNA damage</keyword>
<evidence type="ECO:0000256" key="4">
    <source>
        <dbReference type="ARBA" id="ARBA00022723"/>
    </source>
</evidence>
<feature type="transmembrane region" description="Helical" evidence="9">
    <location>
        <begin position="38"/>
        <end position="60"/>
    </location>
</feature>
<dbReference type="Proteomes" id="UP000251545">
    <property type="component" value="Unassembled WGS sequence"/>
</dbReference>
<keyword evidence="11" id="KW-0255">Endonuclease</keyword>
<evidence type="ECO:0000313" key="12">
    <source>
        <dbReference type="Proteomes" id="UP000251545"/>
    </source>
</evidence>
<reference evidence="11 12" key="1">
    <citation type="submission" date="2018-02" db="EMBL/GenBank/DDBJ databases">
        <title>Genomic Encyclopedia of Archaeal and Bacterial Type Strains, Phase II (KMG-II): from individual species to whole genera.</title>
        <authorList>
            <person name="Goeker M."/>
        </authorList>
    </citation>
    <scope>NUCLEOTIDE SEQUENCE [LARGE SCALE GENOMIC DNA]</scope>
    <source>
        <strain evidence="11 12">DSM 21165</strain>
    </source>
</reference>
<feature type="transmembrane region" description="Helical" evidence="9">
    <location>
        <begin position="12"/>
        <end position="32"/>
    </location>
</feature>
<feature type="transmembrane region" description="Helical" evidence="9">
    <location>
        <begin position="67"/>
        <end position="86"/>
    </location>
</feature>
<comment type="cofactor">
    <cofactor evidence="1">
        <name>Mn(2+)</name>
        <dbReference type="ChEBI" id="CHEBI:29035"/>
    </cofactor>
</comment>
<accession>A0A362WWK8</accession>
<sequence length="336" mass="38896">MKTIKLFNIIKCFITFIFPFLLITAIVSVLLGDSHTSFISSLVLPFLVVLNCIQILFLLIKRSKKALVNLVALLMFFYCFDSFYQYNTTAKPSNSSIKILSFNTYQFKTSARGVDNGERKIVDFVKKQNADIVCFQEFSATKYKLFIDDYPYWVKTNIMMPYKSVLSVFSKYPIIDTGYVEFFDTKNNTMYVDISINGEILRFYNVHLESYKTSTMYQLNNPNSYKPLIERVFEADKIRAEQAQLVKDHVEGFKGKSIIVGDFNSTQYSPVYRILKKGKKDTFTEAGKGFGGTFYLFNYPFKIDHILVDETVEVINHENFNIDLSDHEPILAEIKL</sequence>
<evidence type="ECO:0000256" key="3">
    <source>
        <dbReference type="ARBA" id="ARBA00022722"/>
    </source>
</evidence>
<dbReference type="CDD" id="cd09084">
    <property type="entry name" value="EEP-2"/>
    <property type="match status" value="1"/>
</dbReference>
<dbReference type="InterPro" id="IPR005135">
    <property type="entry name" value="Endo/exonuclease/phosphatase"/>
</dbReference>
<evidence type="ECO:0000313" key="11">
    <source>
        <dbReference type="EMBL" id="PQV44736.1"/>
    </source>
</evidence>
<evidence type="ECO:0000256" key="2">
    <source>
        <dbReference type="ARBA" id="ARBA00001946"/>
    </source>
</evidence>
<dbReference type="GO" id="GO:0006281">
    <property type="term" value="P:DNA repair"/>
    <property type="evidence" value="ECO:0007669"/>
    <property type="project" value="UniProtKB-KW"/>
</dbReference>
<dbReference type="PANTHER" id="PTHR15822:SF4">
    <property type="entry name" value="TYROSYL-DNA PHOSPHODIESTERASE 2"/>
    <property type="match status" value="1"/>
</dbReference>
<keyword evidence="7" id="KW-0460">Magnesium</keyword>
<evidence type="ECO:0000259" key="10">
    <source>
        <dbReference type="Pfam" id="PF03372"/>
    </source>
</evidence>
<evidence type="ECO:0000256" key="5">
    <source>
        <dbReference type="ARBA" id="ARBA00022763"/>
    </source>
</evidence>
<protein>
    <submittedName>
        <fullName evidence="11">Endonuclease/exonuclease/phosphatase (EEP) superfamily protein YafD</fullName>
    </submittedName>
</protein>
<dbReference type="Gene3D" id="3.60.10.10">
    <property type="entry name" value="Endonuclease/exonuclease/phosphatase"/>
    <property type="match status" value="1"/>
</dbReference>
<keyword evidence="4" id="KW-0479">Metal-binding</keyword>
<feature type="domain" description="Endonuclease/exonuclease/phosphatase" evidence="10">
    <location>
        <begin position="100"/>
        <end position="327"/>
    </location>
</feature>
<keyword evidence="9" id="KW-0472">Membrane</keyword>
<dbReference type="GO" id="GO:0004527">
    <property type="term" value="F:exonuclease activity"/>
    <property type="evidence" value="ECO:0007669"/>
    <property type="project" value="UniProtKB-KW"/>
</dbReference>
<keyword evidence="9" id="KW-1133">Transmembrane helix</keyword>
<dbReference type="EMBL" id="PVEO01000017">
    <property type="protein sequence ID" value="PQV44736.1"/>
    <property type="molecule type" value="Genomic_DNA"/>
</dbReference>
<evidence type="ECO:0000256" key="1">
    <source>
        <dbReference type="ARBA" id="ARBA00001936"/>
    </source>
</evidence>
<keyword evidence="9" id="KW-0812">Transmembrane</keyword>
<dbReference type="PANTHER" id="PTHR15822">
    <property type="entry name" value="TRAF AND TNF RECEPTOR-ASSOCIATED PROTEIN"/>
    <property type="match status" value="1"/>
</dbReference>
<comment type="cofactor">
    <cofactor evidence="2">
        <name>Mg(2+)</name>
        <dbReference type="ChEBI" id="CHEBI:18420"/>
    </cofactor>
</comment>
<comment type="caution">
    <text evidence="11">The sequence shown here is derived from an EMBL/GenBank/DDBJ whole genome shotgun (WGS) entry which is preliminary data.</text>
</comment>
<dbReference type="GO" id="GO:0004519">
    <property type="term" value="F:endonuclease activity"/>
    <property type="evidence" value="ECO:0007669"/>
    <property type="project" value="UniProtKB-KW"/>
</dbReference>
<dbReference type="GO" id="GO:0046872">
    <property type="term" value="F:metal ion binding"/>
    <property type="evidence" value="ECO:0007669"/>
    <property type="project" value="UniProtKB-KW"/>
</dbReference>
<proteinExistence type="predicted"/>
<keyword evidence="3" id="KW-0540">Nuclease</keyword>
<gene>
    <name evidence="11" type="ORF">CLV33_1171</name>
</gene>